<dbReference type="InterPro" id="IPR036318">
    <property type="entry name" value="FAD-bd_PCMH-like_sf"/>
</dbReference>
<gene>
    <name evidence="5" type="ordered locus">Smar_0355</name>
</gene>
<accession>A3DLF7</accession>
<dbReference type="InterPro" id="IPR016166">
    <property type="entry name" value="FAD-bd_PCMH"/>
</dbReference>
<feature type="domain" description="FAD-binding PCMH-type" evidence="4">
    <location>
        <begin position="1"/>
        <end position="141"/>
    </location>
</feature>
<dbReference type="STRING" id="399550.Smar_0355"/>
<dbReference type="InterPro" id="IPR036683">
    <property type="entry name" value="CO_DH_flav_C_dom_sf"/>
</dbReference>
<dbReference type="SUPFAM" id="SSF56176">
    <property type="entry name" value="FAD-binding/transporter-associated domain-like"/>
    <property type="match status" value="1"/>
</dbReference>
<dbReference type="Pfam" id="PF03450">
    <property type="entry name" value="CO_deh_flav_C"/>
    <property type="match status" value="1"/>
</dbReference>
<dbReference type="GO" id="GO:0071949">
    <property type="term" value="F:FAD binding"/>
    <property type="evidence" value="ECO:0007669"/>
    <property type="project" value="InterPro"/>
</dbReference>
<dbReference type="SMART" id="SM01092">
    <property type="entry name" value="CO_deh_flav_C"/>
    <property type="match status" value="1"/>
</dbReference>
<dbReference type="PROSITE" id="PS51387">
    <property type="entry name" value="FAD_PCMH"/>
    <property type="match status" value="1"/>
</dbReference>
<dbReference type="eggNOG" id="arCOG01926">
    <property type="taxonomic scope" value="Archaea"/>
</dbReference>
<keyword evidence="3" id="KW-0560">Oxidoreductase</keyword>
<reference evidence="6" key="1">
    <citation type="journal article" date="2009" name="BMC Genomics">
        <title>The complete genome sequence of Staphylothermus marinus reveals differences in sulfur metabolism among heterotrophic Crenarchaeota.</title>
        <authorList>
            <person name="Anderson I.J."/>
            <person name="Dharmarajan L."/>
            <person name="Rodriguez J."/>
            <person name="Hooper S."/>
            <person name="Porat I."/>
            <person name="Ulrich L.E."/>
            <person name="Elkins J.G."/>
            <person name="Mavromatis K."/>
            <person name="Sun H."/>
            <person name="Land M."/>
            <person name="Lapidus A."/>
            <person name="Lucas S."/>
            <person name="Barry K."/>
            <person name="Huber H."/>
            <person name="Zhulin I.B."/>
            <person name="Whitman W.B."/>
            <person name="Mukhopadhyay B."/>
            <person name="Woese C."/>
            <person name="Bristow J."/>
            <person name="Kyrpides N."/>
        </authorList>
    </citation>
    <scope>NUCLEOTIDE SEQUENCE [LARGE SCALE GENOMIC DNA]</scope>
    <source>
        <strain evidence="6">ATCC 43588 / DSM 3639 / JCM 9404 / F1</strain>
    </source>
</reference>
<sequence length="256" mass="29620">MIRDRRIPIPKYLVDLNAIKKELSFVEKKDDGIHIGGGTTLYELSKTFLHKDKRFAGFVDVYKKFGTLALRFEATVAGNLVSATQYNDYITLLLVYDAKLRLVSVNGERIVKLEDFLIDKRKVDLKPNELIYEIIFPEPPINSSSSFIKFDRRELLIAGVVTGATFLALEDNKITDVKISFDMVREKRIPGRARKTEEFLKGKEFSKEILEKAAEEVLPTEMERVTDWWTTAEYRMDMSKVVLKRNLLRAYERIKG</sequence>
<keyword evidence="1" id="KW-0285">Flavoprotein</keyword>
<dbReference type="InterPro" id="IPR016169">
    <property type="entry name" value="FAD-bd_PCMH_sub2"/>
</dbReference>
<evidence type="ECO:0000313" key="6">
    <source>
        <dbReference type="Proteomes" id="UP000000254"/>
    </source>
</evidence>
<dbReference type="GO" id="GO:0016491">
    <property type="term" value="F:oxidoreductase activity"/>
    <property type="evidence" value="ECO:0007669"/>
    <property type="project" value="UniProtKB-KW"/>
</dbReference>
<dbReference type="Proteomes" id="UP000000254">
    <property type="component" value="Chromosome"/>
</dbReference>
<dbReference type="SUPFAM" id="SSF55447">
    <property type="entry name" value="CO dehydrogenase flavoprotein C-terminal domain-like"/>
    <property type="match status" value="1"/>
</dbReference>
<dbReference type="InterPro" id="IPR051312">
    <property type="entry name" value="Diverse_Substr_Oxidored"/>
</dbReference>
<protein>
    <submittedName>
        <fullName evidence="5">Molybdopterin dehydrogenase, FAD-binding</fullName>
    </submittedName>
</protein>
<dbReference type="AlphaFoldDB" id="A3DLF7"/>
<dbReference type="InterPro" id="IPR002346">
    <property type="entry name" value="Mopterin_DH_FAD-bd"/>
</dbReference>
<dbReference type="PANTHER" id="PTHR42659">
    <property type="entry name" value="XANTHINE DEHYDROGENASE SUBUNIT C-RELATED"/>
    <property type="match status" value="1"/>
</dbReference>
<dbReference type="Gene3D" id="3.30.390.50">
    <property type="entry name" value="CO dehydrogenase flavoprotein, C-terminal domain"/>
    <property type="match status" value="1"/>
</dbReference>
<dbReference type="InterPro" id="IPR005107">
    <property type="entry name" value="CO_DH_flav_C"/>
</dbReference>
<evidence type="ECO:0000256" key="3">
    <source>
        <dbReference type="ARBA" id="ARBA00023002"/>
    </source>
</evidence>
<proteinExistence type="predicted"/>
<dbReference type="KEGG" id="smr:Smar_0355"/>
<name>A3DLF7_STAMF</name>
<reference evidence="5 6" key="2">
    <citation type="journal article" date="2009" name="Stand. Genomic Sci.">
        <title>Complete genome sequence of Staphylothermus marinus Stetter and Fiala 1986 type strain F1.</title>
        <authorList>
            <person name="Anderson I.J."/>
            <person name="Sun H."/>
            <person name="Lapidus A."/>
            <person name="Copeland A."/>
            <person name="Glavina Del Rio T."/>
            <person name="Tice H."/>
            <person name="Dalin E."/>
            <person name="Lucas S."/>
            <person name="Barry K."/>
            <person name="Land M."/>
            <person name="Richardson P."/>
            <person name="Huber H."/>
            <person name="Kyrpides N.C."/>
        </authorList>
    </citation>
    <scope>NUCLEOTIDE SEQUENCE [LARGE SCALE GENOMIC DNA]</scope>
    <source>
        <strain evidence="6">ATCC 43588 / DSM 3639 / JCM 9404 / F1</strain>
    </source>
</reference>
<dbReference type="Pfam" id="PF00941">
    <property type="entry name" value="FAD_binding_5"/>
    <property type="match status" value="1"/>
</dbReference>
<keyword evidence="2" id="KW-0274">FAD</keyword>
<dbReference type="EMBL" id="CP000575">
    <property type="protein sequence ID" value="ABN69467.1"/>
    <property type="molecule type" value="Genomic_DNA"/>
</dbReference>
<dbReference type="HOGENOM" id="CLU_058050_0_1_2"/>
<organism evidence="5 6">
    <name type="scientific">Staphylothermus marinus (strain ATCC 43588 / DSM 3639 / JCM 9404 / F1)</name>
    <dbReference type="NCBI Taxonomy" id="399550"/>
    <lineage>
        <taxon>Archaea</taxon>
        <taxon>Thermoproteota</taxon>
        <taxon>Thermoprotei</taxon>
        <taxon>Desulfurococcales</taxon>
        <taxon>Desulfurococcaceae</taxon>
        <taxon>Staphylothermus</taxon>
    </lineage>
</organism>
<evidence type="ECO:0000259" key="4">
    <source>
        <dbReference type="PROSITE" id="PS51387"/>
    </source>
</evidence>
<keyword evidence="6" id="KW-1185">Reference proteome</keyword>
<evidence type="ECO:0000256" key="1">
    <source>
        <dbReference type="ARBA" id="ARBA00022630"/>
    </source>
</evidence>
<dbReference type="PANTHER" id="PTHR42659:SF2">
    <property type="entry name" value="XANTHINE DEHYDROGENASE SUBUNIT C-RELATED"/>
    <property type="match status" value="1"/>
</dbReference>
<evidence type="ECO:0000256" key="2">
    <source>
        <dbReference type="ARBA" id="ARBA00022827"/>
    </source>
</evidence>
<dbReference type="Gene3D" id="3.30.465.10">
    <property type="match status" value="1"/>
</dbReference>
<evidence type="ECO:0000313" key="5">
    <source>
        <dbReference type="EMBL" id="ABN69467.1"/>
    </source>
</evidence>